<keyword evidence="1" id="KW-1133">Transmembrane helix</keyword>
<keyword evidence="3" id="KW-1185">Reference proteome</keyword>
<comment type="caution">
    <text evidence="2">The sequence shown here is derived from an EMBL/GenBank/DDBJ whole genome shotgun (WGS) entry which is preliminary data.</text>
</comment>
<reference evidence="2" key="1">
    <citation type="submission" date="2022-05" db="EMBL/GenBank/DDBJ databases">
        <authorList>
            <person name="Tuo L."/>
        </authorList>
    </citation>
    <scope>NUCLEOTIDE SEQUENCE</scope>
    <source>
        <strain evidence="2">BSK12Z-4</strain>
    </source>
</reference>
<dbReference type="AlphaFoldDB" id="A0A9X2D6V7"/>
<evidence type="ECO:0000313" key="3">
    <source>
        <dbReference type="Proteomes" id="UP001139485"/>
    </source>
</evidence>
<organism evidence="2 3">
    <name type="scientific">Nocardioides bruguierae</name>
    <dbReference type="NCBI Taxonomy" id="2945102"/>
    <lineage>
        <taxon>Bacteria</taxon>
        <taxon>Bacillati</taxon>
        <taxon>Actinomycetota</taxon>
        <taxon>Actinomycetes</taxon>
        <taxon>Propionibacteriales</taxon>
        <taxon>Nocardioidaceae</taxon>
        <taxon>Nocardioides</taxon>
    </lineage>
</organism>
<feature type="transmembrane region" description="Helical" evidence="1">
    <location>
        <begin position="54"/>
        <end position="78"/>
    </location>
</feature>
<evidence type="ECO:0000256" key="1">
    <source>
        <dbReference type="SAM" id="Phobius"/>
    </source>
</evidence>
<dbReference type="EMBL" id="JAMOIL010000009">
    <property type="protein sequence ID" value="MCM0620251.1"/>
    <property type="molecule type" value="Genomic_DNA"/>
</dbReference>
<keyword evidence="1" id="KW-0812">Transmembrane</keyword>
<sequence length="107" mass="10908">MTDLRASSRASAAPPVPPGLSVASLRLLAWVLFWATFADMALWMLSVLGGGGGFAGWTLLVLPILVGGTTAAAVLVGVRAAEERTRTLLAETRCRCAGEPGDGPAGS</sequence>
<dbReference type="Proteomes" id="UP001139485">
    <property type="component" value="Unassembled WGS sequence"/>
</dbReference>
<gene>
    <name evidence="2" type="ORF">M8330_08075</name>
</gene>
<name>A0A9X2D6V7_9ACTN</name>
<keyword evidence="1" id="KW-0472">Membrane</keyword>
<proteinExistence type="predicted"/>
<evidence type="ECO:0000313" key="2">
    <source>
        <dbReference type="EMBL" id="MCM0620251.1"/>
    </source>
</evidence>
<dbReference type="RefSeq" id="WP_250826921.1">
    <property type="nucleotide sequence ID" value="NZ_JAMOIL010000009.1"/>
</dbReference>
<feature type="transmembrane region" description="Helical" evidence="1">
    <location>
        <begin position="27"/>
        <end position="48"/>
    </location>
</feature>
<protein>
    <submittedName>
        <fullName evidence="2">Uncharacterized protein</fullName>
    </submittedName>
</protein>
<accession>A0A9X2D6V7</accession>